<dbReference type="OrthoDB" id="165447at2759"/>
<dbReference type="AlphaFoldDB" id="A0A2P4XZN3"/>
<dbReference type="Proteomes" id="UP000237271">
    <property type="component" value="Unassembled WGS sequence"/>
</dbReference>
<reference evidence="1 2" key="1">
    <citation type="journal article" date="2017" name="Genome Biol. Evol.">
        <title>Phytophthora megakarya and P. palmivora, closely related causal agents of cacao black pod rot, underwent increases in genome sizes and gene numbers by different mechanisms.</title>
        <authorList>
            <person name="Ali S.S."/>
            <person name="Shao J."/>
            <person name="Lary D.J."/>
            <person name="Kronmiller B."/>
            <person name="Shen D."/>
            <person name="Strem M.D."/>
            <person name="Amoako-Attah I."/>
            <person name="Akrofi A.Y."/>
            <person name="Begoude B.A."/>
            <person name="Ten Hoopen G.M."/>
            <person name="Coulibaly K."/>
            <person name="Kebe B.I."/>
            <person name="Melnick R.L."/>
            <person name="Guiltinan M.J."/>
            <person name="Tyler B.M."/>
            <person name="Meinhardt L.W."/>
            <person name="Bailey B.A."/>
        </authorList>
    </citation>
    <scope>NUCLEOTIDE SEQUENCE [LARGE SCALE GENOMIC DNA]</scope>
    <source>
        <strain evidence="2">sbr112.9</strain>
    </source>
</reference>
<dbReference type="EMBL" id="NCKW01006663">
    <property type="protein sequence ID" value="POM71015.1"/>
    <property type="molecule type" value="Genomic_DNA"/>
</dbReference>
<name>A0A2P4XZN3_9STRA</name>
<comment type="caution">
    <text evidence="1">The sequence shown here is derived from an EMBL/GenBank/DDBJ whole genome shotgun (WGS) entry which is preliminary data.</text>
</comment>
<feature type="non-terminal residue" evidence="1">
    <location>
        <position position="1"/>
    </location>
</feature>
<evidence type="ECO:0000313" key="2">
    <source>
        <dbReference type="Proteomes" id="UP000237271"/>
    </source>
</evidence>
<evidence type="ECO:0000313" key="1">
    <source>
        <dbReference type="EMBL" id="POM71015.1"/>
    </source>
</evidence>
<sequence length="368" mass="42546">CSSMAALGRRKIEVDRRLHIKHFFMYSWTHEEYLDAIANQAFYDQVADKFDAMSTLTTNDDDSAEEELSEEDKIRHTLALKFCYAGGSCRFMFQYTTKEVKEQLGIAIECVCNKFELVEYCSGVFRKETINKFYGMQSGCQMLFPVSSYVAYVFAAHSGEHAIAAWANRLNQSDNPAMDGFIFEWLFLVSVRGRKVELFADQDVIDVLPQANVLQFNPRKRFKILTNKGKLYRGLISSSKFEKDDKVVVQPKPRIAGNQCWLQPIPRNQGGFDAVYFDTDASKVIFVIWPRSDQHDFKIRYFVEVLRKLKSAGMTIFNVEIYFVVKPNKYFKCKIKIINVEDCDLLQKFSSRWTRPKVHAFAAALLLV</sequence>
<organism evidence="1 2">
    <name type="scientific">Phytophthora palmivora</name>
    <dbReference type="NCBI Taxonomy" id="4796"/>
    <lineage>
        <taxon>Eukaryota</taxon>
        <taxon>Sar</taxon>
        <taxon>Stramenopiles</taxon>
        <taxon>Oomycota</taxon>
        <taxon>Peronosporomycetes</taxon>
        <taxon>Peronosporales</taxon>
        <taxon>Peronosporaceae</taxon>
        <taxon>Phytophthora</taxon>
    </lineage>
</organism>
<protein>
    <submittedName>
        <fullName evidence="1">Crinkler (CRN) family protein</fullName>
    </submittedName>
</protein>
<accession>A0A2P4XZN3</accession>
<gene>
    <name evidence="1" type="ORF">PHPALM_12476</name>
</gene>
<proteinExistence type="predicted"/>
<keyword evidence="2" id="KW-1185">Reference proteome</keyword>